<accession>A0A6N2BUM3</accession>
<evidence type="ECO:0000313" key="2">
    <source>
        <dbReference type="EMBL" id="TMW98177.1"/>
    </source>
</evidence>
<evidence type="ECO:0008006" key="3">
    <source>
        <dbReference type="Google" id="ProtNLM"/>
    </source>
</evidence>
<feature type="non-terminal residue" evidence="2">
    <location>
        <position position="261"/>
    </location>
</feature>
<dbReference type="AlphaFoldDB" id="A0A6N2BUM3"/>
<proteinExistence type="predicted"/>
<gene>
    <name evidence="2" type="ORF">EJD97_004399</name>
</gene>
<comment type="caution">
    <text evidence="2">The sequence shown here is derived from an EMBL/GenBank/DDBJ whole genome shotgun (WGS) entry which is preliminary data.</text>
</comment>
<protein>
    <recommendedName>
        <fullName evidence="3">DUF4283 domain-containing protein</fullName>
    </recommendedName>
</protein>
<dbReference type="PANTHER" id="PTHR31286">
    <property type="entry name" value="GLYCINE-RICH CELL WALL STRUCTURAL PROTEIN 1.8-LIKE"/>
    <property type="match status" value="1"/>
</dbReference>
<feature type="compositionally biased region" description="Low complexity" evidence="1">
    <location>
        <begin position="43"/>
        <end position="54"/>
    </location>
</feature>
<dbReference type="InterPro" id="IPR040256">
    <property type="entry name" value="At4g02000-like"/>
</dbReference>
<reference evidence="2" key="1">
    <citation type="submission" date="2019-05" db="EMBL/GenBank/DDBJ databases">
        <title>The de novo reference genome and transcriptome assemblies of the wild tomato species Solanum chilense.</title>
        <authorList>
            <person name="Stam R."/>
            <person name="Nosenko T."/>
            <person name="Hoerger A.C."/>
            <person name="Stephan W."/>
            <person name="Seidel M.A."/>
            <person name="Kuhn J.M.M."/>
            <person name="Haberer G."/>
            <person name="Tellier A."/>
        </authorList>
    </citation>
    <scope>NUCLEOTIDE SEQUENCE</scope>
    <source>
        <tissue evidence="2">Mature leaves</tissue>
    </source>
</reference>
<dbReference type="EMBL" id="RXGB01001613">
    <property type="protein sequence ID" value="TMW98177.1"/>
    <property type="molecule type" value="Genomic_DNA"/>
</dbReference>
<organism evidence="2">
    <name type="scientific">Solanum chilense</name>
    <name type="common">Tomato</name>
    <name type="synonym">Lycopersicon chilense</name>
    <dbReference type="NCBI Taxonomy" id="4083"/>
    <lineage>
        <taxon>Eukaryota</taxon>
        <taxon>Viridiplantae</taxon>
        <taxon>Streptophyta</taxon>
        <taxon>Embryophyta</taxon>
        <taxon>Tracheophyta</taxon>
        <taxon>Spermatophyta</taxon>
        <taxon>Magnoliopsida</taxon>
        <taxon>eudicotyledons</taxon>
        <taxon>Gunneridae</taxon>
        <taxon>Pentapetalae</taxon>
        <taxon>asterids</taxon>
        <taxon>lamiids</taxon>
        <taxon>Solanales</taxon>
        <taxon>Solanaceae</taxon>
        <taxon>Solanoideae</taxon>
        <taxon>Solaneae</taxon>
        <taxon>Solanum</taxon>
        <taxon>Solanum subgen. Lycopersicon</taxon>
    </lineage>
</organism>
<feature type="non-terminal residue" evidence="2">
    <location>
        <position position="1"/>
    </location>
</feature>
<feature type="region of interest" description="Disordered" evidence="1">
    <location>
        <begin position="241"/>
        <end position="261"/>
    </location>
</feature>
<evidence type="ECO:0000256" key="1">
    <source>
        <dbReference type="SAM" id="MobiDB-lite"/>
    </source>
</evidence>
<name>A0A6N2BUM3_SOLCI</name>
<sequence>EEYNNNFPKISNNFTRYDHNLQADRINKQGGMAIHDSTRQIHSNQQSQQPNSSNTKDQNNEPAPYTIVQSFAARLRYNQAKNEIPICLNEPVHTTRQGLPAVLIYENDYYVKLAEICKYTLVGKFTNTMPRMEQVRKSLPLHCYNKVFLSTILESIGKVLLLDSPTSQRIWGSTTRVKVQVDLTEERPSHVWLGFKNSNPNKGRWLKVEYESIPSYCFYCRHQGHKDEVCTIKRRDEDIQKRNVMDAAKNRKEKGTGKIQE</sequence>
<feature type="region of interest" description="Disordered" evidence="1">
    <location>
        <begin position="39"/>
        <end position="62"/>
    </location>
</feature>
<dbReference type="PANTHER" id="PTHR31286:SF177">
    <property type="entry name" value="ENDONUCLEASE_EXONUCLEASE_PHOSPHATASE"/>
    <property type="match status" value="1"/>
</dbReference>